<dbReference type="PANTHER" id="PTHR38435:SF2">
    <property type="entry name" value="DUF871 DOMAIN-CONTAINING PROTEIN"/>
    <property type="match status" value="1"/>
</dbReference>
<dbReference type="Proteomes" id="UP000535908">
    <property type="component" value="Unassembled WGS sequence"/>
</dbReference>
<evidence type="ECO:0000313" key="3">
    <source>
        <dbReference type="EMBL" id="MBC1937617.1"/>
    </source>
</evidence>
<dbReference type="InterPro" id="IPR008589">
    <property type="entry name" value="MupG"/>
</dbReference>
<dbReference type="InterPro" id="IPR043894">
    <property type="entry name" value="MupG_C"/>
</dbReference>
<dbReference type="Gene3D" id="2.40.100.10">
    <property type="entry name" value="Cyclophilin-like"/>
    <property type="match status" value="1"/>
</dbReference>
<dbReference type="AlphaFoldDB" id="A0A7X0Y5X1"/>
<sequence>MIHMFGISIYLSSNHDFETTIQQASKNGFSLIFSSLHIPEENPANYRRLLTRLGAAAKMHEMPLILDISAESLAHISLTIDNADQLTDLGVTGLRVDYGLTTDEIAKLAKKIKVYLNASTIDQPFLEALVQAGVDISQVEAFHNYYPKPHTGLDVPFFQKTNDFLHHHGLKIAAFVPGDGEKRQPLFEGLPTLEKHRYSHPFASALELAALGIDHIYIGDPSLQTQTAEQFATFTKNDMLLLDCKLIPNLDPPIQKHLLTPDNNRMDPARDLIRLEKSRPALAKLDIAPTSSNVRPIGSILIDNNLFGRYRGEVTIAIRDLPSEPKTNNIGHIAPESIALLPFIKPGQAFQLRLRN</sequence>
<dbReference type="PANTHER" id="PTHR38435">
    <property type="match status" value="1"/>
</dbReference>
<evidence type="ECO:0000259" key="2">
    <source>
        <dbReference type="Pfam" id="PF19200"/>
    </source>
</evidence>
<dbReference type="InterPro" id="IPR029000">
    <property type="entry name" value="Cyclophilin-like_dom_sf"/>
</dbReference>
<organism evidence="3 4">
    <name type="scientific">Listeria grandensis</name>
    <dbReference type="NCBI Taxonomy" id="1494963"/>
    <lineage>
        <taxon>Bacteria</taxon>
        <taxon>Bacillati</taxon>
        <taxon>Bacillota</taxon>
        <taxon>Bacilli</taxon>
        <taxon>Bacillales</taxon>
        <taxon>Listeriaceae</taxon>
        <taxon>Listeria</taxon>
    </lineage>
</organism>
<evidence type="ECO:0000313" key="4">
    <source>
        <dbReference type="Proteomes" id="UP000535908"/>
    </source>
</evidence>
<reference evidence="3 4" key="1">
    <citation type="submission" date="2020-03" db="EMBL/GenBank/DDBJ databases">
        <title>Soil Listeria distribution.</title>
        <authorList>
            <person name="Liao J."/>
            <person name="Wiedmann M."/>
        </authorList>
    </citation>
    <scope>NUCLEOTIDE SEQUENCE [LARGE SCALE GENOMIC DNA]</scope>
    <source>
        <strain evidence="3 4">FSL L7-0741</strain>
    </source>
</reference>
<dbReference type="InterPro" id="IPR017853">
    <property type="entry name" value="GH"/>
</dbReference>
<comment type="caution">
    <text evidence="3">The sequence shown here is derived from an EMBL/GenBank/DDBJ whole genome shotgun (WGS) entry which is preliminary data.</text>
</comment>
<dbReference type="Pfam" id="PF19200">
    <property type="entry name" value="MupG_N"/>
    <property type="match status" value="1"/>
</dbReference>
<gene>
    <name evidence="3" type="ORF">HCA69_14660</name>
</gene>
<proteinExistence type="predicted"/>
<dbReference type="SUPFAM" id="SSF50891">
    <property type="entry name" value="Cyclophilin-like"/>
    <property type="match status" value="1"/>
</dbReference>
<dbReference type="SUPFAM" id="SSF51445">
    <property type="entry name" value="(Trans)glycosidases"/>
    <property type="match status" value="1"/>
</dbReference>
<dbReference type="Pfam" id="PF05913">
    <property type="entry name" value="MupG_C"/>
    <property type="match status" value="1"/>
</dbReference>
<dbReference type="EMBL" id="JAARWN010000020">
    <property type="protein sequence ID" value="MBC1937617.1"/>
    <property type="molecule type" value="Genomic_DNA"/>
</dbReference>
<dbReference type="InterPro" id="IPR043797">
    <property type="entry name" value="MupG_N"/>
</dbReference>
<dbReference type="InterPro" id="IPR013785">
    <property type="entry name" value="Aldolase_TIM"/>
</dbReference>
<accession>A0A7X0Y5X1</accession>
<feature type="domain" description="6-phospho-N-acetylmuramidase C-terminal" evidence="1">
    <location>
        <begin position="254"/>
        <end position="352"/>
    </location>
</feature>
<name>A0A7X0Y5X1_9LIST</name>
<protein>
    <submittedName>
        <fullName evidence="3">DUF871 domain-containing protein</fullName>
    </submittedName>
</protein>
<feature type="domain" description="6-phospho-N-acetylmuramidase N-terminal" evidence="2">
    <location>
        <begin position="5"/>
        <end position="232"/>
    </location>
</feature>
<evidence type="ECO:0000259" key="1">
    <source>
        <dbReference type="Pfam" id="PF05913"/>
    </source>
</evidence>
<dbReference type="Gene3D" id="3.20.20.70">
    <property type="entry name" value="Aldolase class I"/>
    <property type="match status" value="1"/>
</dbReference>